<dbReference type="InterPro" id="IPR026461">
    <property type="entry name" value="Trfase_2_rSAM/seldom_assoc"/>
</dbReference>
<evidence type="ECO:0000256" key="5">
    <source>
        <dbReference type="ARBA" id="ARBA00023136"/>
    </source>
</evidence>
<keyword evidence="5" id="KW-0472">Membrane</keyword>
<dbReference type="Pfam" id="PF00535">
    <property type="entry name" value="Glycos_transf_2"/>
    <property type="match status" value="1"/>
</dbReference>
<dbReference type="Proteomes" id="UP001524586">
    <property type="component" value="Unassembled WGS sequence"/>
</dbReference>
<keyword evidence="4" id="KW-0808">Transferase</keyword>
<feature type="domain" description="Glycosyltransferase 2-like" evidence="6">
    <location>
        <begin position="12"/>
        <end position="88"/>
    </location>
</feature>
<dbReference type="RefSeq" id="WP_256617456.1">
    <property type="nucleotide sequence ID" value="NZ_JANIBK010000359.1"/>
</dbReference>
<comment type="subcellular location">
    <subcellularLocation>
        <location evidence="1">Cell membrane</location>
    </subcellularLocation>
</comment>
<evidence type="ECO:0000256" key="3">
    <source>
        <dbReference type="ARBA" id="ARBA00022676"/>
    </source>
</evidence>
<dbReference type="CDD" id="cd02522">
    <property type="entry name" value="GT_2_like_a"/>
    <property type="match status" value="1"/>
</dbReference>
<protein>
    <submittedName>
        <fullName evidence="7">TIGR04283 family arsenosugar biosynthesis glycosyltransferase</fullName>
    </submittedName>
</protein>
<keyword evidence="3" id="KW-0328">Glycosyltransferase</keyword>
<dbReference type="NCBIfam" id="TIGR04283">
    <property type="entry name" value="glyco_like_mftF"/>
    <property type="match status" value="1"/>
</dbReference>
<dbReference type="EMBL" id="JANIBK010000359">
    <property type="protein sequence ID" value="MCQ8131092.1"/>
    <property type="molecule type" value="Genomic_DNA"/>
</dbReference>
<name>A0ABT1UB53_9GAMM</name>
<reference evidence="7 8" key="1">
    <citation type="submission" date="2022-07" db="EMBL/GenBank/DDBJ databases">
        <title>Methylomonas rivi sp. nov., Methylomonas rosea sp. nov., Methylomonas aureus sp. nov. and Methylomonas subterranea sp. nov., four novel methanotrophs isolated from a freshwater creek and the deep terrestrial subsurface.</title>
        <authorList>
            <person name="Abin C."/>
            <person name="Sankaranarayanan K."/>
            <person name="Garner C."/>
            <person name="Sindelar R."/>
            <person name="Kotary K."/>
            <person name="Garner R."/>
            <person name="Barclay S."/>
            <person name="Lawson P."/>
            <person name="Krumholz L."/>
        </authorList>
    </citation>
    <scope>NUCLEOTIDE SEQUENCE [LARGE SCALE GENOMIC DNA]</scope>
    <source>
        <strain evidence="7 8">WSC-6</strain>
    </source>
</reference>
<evidence type="ECO:0000256" key="2">
    <source>
        <dbReference type="ARBA" id="ARBA00022475"/>
    </source>
</evidence>
<dbReference type="SUPFAM" id="SSF53448">
    <property type="entry name" value="Nucleotide-diphospho-sugar transferases"/>
    <property type="match status" value="1"/>
</dbReference>
<evidence type="ECO:0000256" key="1">
    <source>
        <dbReference type="ARBA" id="ARBA00004236"/>
    </source>
</evidence>
<keyword evidence="2" id="KW-1003">Cell membrane</keyword>
<evidence type="ECO:0000313" key="8">
    <source>
        <dbReference type="Proteomes" id="UP001524586"/>
    </source>
</evidence>
<feature type="non-terminal residue" evidence="7">
    <location>
        <position position="1"/>
    </location>
</feature>
<gene>
    <name evidence="7" type="ORF">NP596_21735</name>
</gene>
<comment type="caution">
    <text evidence="7">The sequence shown here is derived from an EMBL/GenBank/DDBJ whole genome shotgun (WGS) entry which is preliminary data.</text>
</comment>
<dbReference type="Gene3D" id="3.90.550.10">
    <property type="entry name" value="Spore Coat Polysaccharide Biosynthesis Protein SpsA, Chain A"/>
    <property type="match status" value="1"/>
</dbReference>
<accession>A0ABT1UB53</accession>
<dbReference type="InterPro" id="IPR029044">
    <property type="entry name" value="Nucleotide-diphossugar_trans"/>
</dbReference>
<evidence type="ECO:0000313" key="7">
    <source>
        <dbReference type="EMBL" id="MCQ8131092.1"/>
    </source>
</evidence>
<dbReference type="InterPro" id="IPR001173">
    <property type="entry name" value="Glyco_trans_2-like"/>
</dbReference>
<evidence type="ECO:0000256" key="4">
    <source>
        <dbReference type="ARBA" id="ARBA00022679"/>
    </source>
</evidence>
<evidence type="ECO:0000259" key="6">
    <source>
        <dbReference type="Pfam" id="PF00535"/>
    </source>
</evidence>
<keyword evidence="8" id="KW-1185">Reference proteome</keyword>
<organism evidence="7 8">
    <name type="scientific">Methylomonas rivi</name>
    <dbReference type="NCBI Taxonomy" id="2952226"/>
    <lineage>
        <taxon>Bacteria</taxon>
        <taxon>Pseudomonadati</taxon>
        <taxon>Pseudomonadota</taxon>
        <taxon>Gammaproteobacteria</taxon>
        <taxon>Methylococcales</taxon>
        <taxon>Methylococcaceae</taxon>
        <taxon>Methylomonas</taxon>
    </lineage>
</organism>
<proteinExistence type="predicted"/>
<dbReference type="PANTHER" id="PTHR43646:SF2">
    <property type="entry name" value="GLYCOSYLTRANSFERASE 2-LIKE DOMAIN-CONTAINING PROTEIN"/>
    <property type="match status" value="1"/>
</dbReference>
<dbReference type="PANTHER" id="PTHR43646">
    <property type="entry name" value="GLYCOSYLTRANSFERASE"/>
    <property type="match status" value="1"/>
</dbReference>
<sequence>GSPAVAAAWVDKVLHGPRGRAKQMNAGAFEADADILLFLHADTRLPADAVISIVDAVVQGYRWGRFDVRFDSSRPVFKLIAFMMNWRSRLTGIATGDQALFVTRRAFAAAGGFPDIALMEDIGLSARLKKLGWPCCLHAKVVTSARRWQRYGVLNTVLLMWRLRLAYFFGADPNRLAAQYYRKS</sequence>